<dbReference type="RefSeq" id="WP_002644853.1">
    <property type="nucleotide sequence ID" value="NZ_CAXAST010000002.1"/>
</dbReference>
<dbReference type="CDD" id="cd06426">
    <property type="entry name" value="NTP_transferase_like_2"/>
    <property type="match status" value="1"/>
</dbReference>
<keyword evidence="4" id="KW-0808">Transferase</keyword>
<protein>
    <submittedName>
        <fullName evidence="3">CBS domain-containing protein</fullName>
    </submittedName>
    <submittedName>
        <fullName evidence="4">D-glycero-alpha-D-manno-heptose 1-phosphate guanylyltransferase</fullName>
        <ecNumber evidence="4">2.7.7.71</ecNumber>
    </submittedName>
</protein>
<reference evidence="3 5" key="1">
    <citation type="journal article" date="2018" name="Nat. Biotechnol.">
        <title>A standardized bacterial taxonomy based on genome phylogeny substantially revises the tree of life.</title>
        <authorList>
            <person name="Parks D.H."/>
            <person name="Chuvochina M."/>
            <person name="Waite D.W."/>
            <person name="Rinke C."/>
            <person name="Skarshewski A."/>
            <person name="Chaumeil P.A."/>
            <person name="Hugenholtz P."/>
        </authorList>
    </citation>
    <scope>NUCLEOTIDE SEQUENCE [LARGE SCALE GENOMIC DNA]</scope>
    <source>
        <strain evidence="3">UBA9375</strain>
    </source>
</reference>
<keyword evidence="1" id="KW-0129">CBS domain</keyword>
<evidence type="ECO:0000313" key="4">
    <source>
        <dbReference type="EMBL" id="QEG15878.1"/>
    </source>
</evidence>
<dbReference type="EC" id="2.7.7.71" evidence="4"/>
<dbReference type="InterPro" id="IPR000644">
    <property type="entry name" value="CBS_dom"/>
</dbReference>
<dbReference type="Pfam" id="PF00571">
    <property type="entry name" value="CBS"/>
    <property type="match status" value="1"/>
</dbReference>
<evidence type="ECO:0000256" key="1">
    <source>
        <dbReference type="PROSITE-ProRule" id="PRU00703"/>
    </source>
</evidence>
<dbReference type="PANTHER" id="PTHR22572">
    <property type="entry name" value="SUGAR-1-PHOSPHATE GUANYL TRANSFERASE"/>
    <property type="match status" value="1"/>
</dbReference>
<dbReference type="GO" id="GO:0016779">
    <property type="term" value="F:nucleotidyltransferase activity"/>
    <property type="evidence" value="ECO:0007669"/>
    <property type="project" value="UniProtKB-KW"/>
</dbReference>
<gene>
    <name evidence="4" type="primary">hddC</name>
    <name evidence="3" type="ORF">DIT97_28300</name>
    <name evidence="4" type="ORF">GmarT_17260</name>
</gene>
<dbReference type="Proteomes" id="UP000263642">
    <property type="component" value="Unassembled WGS sequence"/>
</dbReference>
<dbReference type="Proteomes" id="UP000322887">
    <property type="component" value="Chromosome"/>
</dbReference>
<dbReference type="PROSITE" id="PS51371">
    <property type="entry name" value="CBS"/>
    <property type="match status" value="1"/>
</dbReference>
<dbReference type="AlphaFoldDB" id="A0A3D3RD28"/>
<evidence type="ECO:0000313" key="5">
    <source>
        <dbReference type="Proteomes" id="UP000263642"/>
    </source>
</evidence>
<dbReference type="Gene3D" id="3.10.580.10">
    <property type="entry name" value="CBS-domain"/>
    <property type="match status" value="1"/>
</dbReference>
<dbReference type="InterPro" id="IPR050486">
    <property type="entry name" value="Mannose-1P_guanyltransferase"/>
</dbReference>
<accession>A0A3D3RD28</accession>
<dbReference type="Gene3D" id="3.90.550.10">
    <property type="entry name" value="Spore Coat Polysaccharide Biosynthesis Protein SpsA, Chain A"/>
    <property type="match status" value="1"/>
</dbReference>
<dbReference type="EMBL" id="CP042910">
    <property type="protein sequence ID" value="QEG15878.1"/>
    <property type="molecule type" value="Genomic_DNA"/>
</dbReference>
<dbReference type="EMBL" id="DQAY01000170">
    <property type="protein sequence ID" value="HCO26723.1"/>
    <property type="molecule type" value="Genomic_DNA"/>
</dbReference>
<name>A0A3D3RD28_9PLAN</name>
<sequence>MDSINECLINETADIRDTIRAIESGKKGIAVVVDHCGTLQGVVTDGDVRRGLLAGQKLKDSVTAIMNRRPTKADVCSSQASIIELLEQSGLEALPLVNEQNCVVDIALLSAIRRHSDPGQATGFSSALIMAGGEGRRLLPLTENLPKPLVEVGGMPLIERQVRRIAHAGVNRIYVAVNYLAEMIESHLGDGSRFGVEIHYLREPKKLGTAGSLSLITEKLDGPLLLMNGDVFTSINFQYLLDFHSKHQPLITVAAIDYHVEIPYGVIKTEGPFAICLEEKPSQQFLCNAGIYALSPEAVSRVPPNQIFNMTDLIESGLSQKDGVAVFPVHEYWSDIGTHAELDKARSELKIVRETLGDLEESDEIAVHIELNHRRAA</sequence>
<organism evidence="3 5">
    <name type="scientific">Gimesia maris</name>
    <dbReference type="NCBI Taxonomy" id="122"/>
    <lineage>
        <taxon>Bacteria</taxon>
        <taxon>Pseudomonadati</taxon>
        <taxon>Planctomycetota</taxon>
        <taxon>Planctomycetia</taxon>
        <taxon>Planctomycetales</taxon>
        <taxon>Planctomycetaceae</taxon>
        <taxon>Gimesia</taxon>
    </lineage>
</organism>
<proteinExistence type="predicted"/>
<dbReference type="SUPFAM" id="SSF53448">
    <property type="entry name" value="Nucleotide-diphospho-sugar transferases"/>
    <property type="match status" value="1"/>
</dbReference>
<dbReference type="InterPro" id="IPR005835">
    <property type="entry name" value="NTP_transferase_dom"/>
</dbReference>
<feature type="domain" description="CBS" evidence="2">
    <location>
        <begin position="1"/>
        <end position="58"/>
    </location>
</feature>
<keyword evidence="4" id="KW-0548">Nucleotidyltransferase</keyword>
<dbReference type="InterPro" id="IPR029044">
    <property type="entry name" value="Nucleotide-diphossugar_trans"/>
</dbReference>
<dbReference type="InterPro" id="IPR046342">
    <property type="entry name" value="CBS_dom_sf"/>
</dbReference>
<dbReference type="SUPFAM" id="SSF54631">
    <property type="entry name" value="CBS-domain pair"/>
    <property type="match status" value="1"/>
</dbReference>
<accession>A0A517X8S4</accession>
<evidence type="ECO:0000313" key="6">
    <source>
        <dbReference type="Proteomes" id="UP000322887"/>
    </source>
</evidence>
<evidence type="ECO:0000259" key="2">
    <source>
        <dbReference type="PROSITE" id="PS51371"/>
    </source>
</evidence>
<reference evidence="4 6" key="2">
    <citation type="submission" date="2019-08" db="EMBL/GenBank/DDBJ databases">
        <title>Deep-cultivation of Planctomycetes and their phenomic and genomic characterization uncovers novel biology.</title>
        <authorList>
            <person name="Wiegand S."/>
            <person name="Jogler M."/>
            <person name="Boedeker C."/>
            <person name="Pinto D."/>
            <person name="Vollmers J."/>
            <person name="Rivas-Marin E."/>
            <person name="Kohn T."/>
            <person name="Peeters S.H."/>
            <person name="Heuer A."/>
            <person name="Rast P."/>
            <person name="Oberbeckmann S."/>
            <person name="Bunk B."/>
            <person name="Jeske O."/>
            <person name="Meyerdierks A."/>
            <person name="Storesund J.E."/>
            <person name="Kallscheuer N."/>
            <person name="Luecker S."/>
            <person name="Lage O.M."/>
            <person name="Pohl T."/>
            <person name="Merkel B.J."/>
            <person name="Hornburger P."/>
            <person name="Mueller R.-W."/>
            <person name="Bruemmer F."/>
            <person name="Labrenz M."/>
            <person name="Spormann A.M."/>
            <person name="Op den Camp H."/>
            <person name="Overmann J."/>
            <person name="Amann R."/>
            <person name="Jetten M.S.M."/>
            <person name="Mascher T."/>
            <person name="Medema M.H."/>
            <person name="Devos D.P."/>
            <person name="Kaster A.-K."/>
            <person name="Ovreas L."/>
            <person name="Rohde M."/>
            <person name="Galperin M.Y."/>
            <person name="Jogler C."/>
        </authorList>
    </citation>
    <scope>NUCLEOTIDE SEQUENCE [LARGE SCALE GENOMIC DNA]</scope>
    <source>
        <strain evidence="4 6">DSM 8797</strain>
    </source>
</reference>
<keyword evidence="6" id="KW-1185">Reference proteome</keyword>
<dbReference type="GeneID" id="98646344"/>
<dbReference type="Pfam" id="PF00483">
    <property type="entry name" value="NTP_transferase"/>
    <property type="match status" value="1"/>
</dbReference>
<evidence type="ECO:0000313" key="3">
    <source>
        <dbReference type="EMBL" id="HCO26723.1"/>
    </source>
</evidence>